<keyword evidence="3" id="KW-1185">Reference proteome</keyword>
<dbReference type="AlphaFoldDB" id="A0A4R2ENQ9"/>
<gene>
    <name evidence="2" type="ORF">CLV25_10490</name>
</gene>
<feature type="signal peptide" evidence="1">
    <location>
        <begin position="1"/>
        <end position="21"/>
    </location>
</feature>
<accession>A0A4R2ENQ9</accession>
<dbReference type="Proteomes" id="UP000294830">
    <property type="component" value="Unassembled WGS sequence"/>
</dbReference>
<dbReference type="RefSeq" id="WP_131838694.1">
    <property type="nucleotide sequence ID" value="NZ_SLWB01000004.1"/>
</dbReference>
<keyword evidence="1" id="KW-0732">Signal</keyword>
<evidence type="ECO:0008006" key="4">
    <source>
        <dbReference type="Google" id="ProtNLM"/>
    </source>
</evidence>
<name>A0A4R2ENQ9_9BACT</name>
<protein>
    <recommendedName>
        <fullName evidence="4">DUF3575 domain-containing protein</fullName>
    </recommendedName>
</protein>
<evidence type="ECO:0000313" key="2">
    <source>
        <dbReference type="EMBL" id="TCN70135.1"/>
    </source>
</evidence>
<evidence type="ECO:0000256" key="1">
    <source>
        <dbReference type="SAM" id="SignalP"/>
    </source>
</evidence>
<dbReference type="OrthoDB" id="648925at2"/>
<dbReference type="EMBL" id="SLWB01000004">
    <property type="protein sequence ID" value="TCN70135.1"/>
    <property type="molecule type" value="Genomic_DNA"/>
</dbReference>
<reference evidence="2 3" key="1">
    <citation type="submission" date="2019-03" db="EMBL/GenBank/DDBJ databases">
        <title>Genomic Encyclopedia of Archaeal and Bacterial Type Strains, Phase II (KMG-II): from individual species to whole genera.</title>
        <authorList>
            <person name="Goeker M."/>
        </authorList>
    </citation>
    <scope>NUCLEOTIDE SEQUENCE [LARGE SCALE GENOMIC DNA]</scope>
    <source>
        <strain evidence="2 3">RL-C</strain>
    </source>
</reference>
<organism evidence="2 3">
    <name type="scientific">Acetobacteroides hydrogenigenes</name>
    <dbReference type="NCBI Taxonomy" id="979970"/>
    <lineage>
        <taxon>Bacteria</taxon>
        <taxon>Pseudomonadati</taxon>
        <taxon>Bacteroidota</taxon>
        <taxon>Bacteroidia</taxon>
        <taxon>Bacteroidales</taxon>
        <taxon>Rikenellaceae</taxon>
        <taxon>Acetobacteroides</taxon>
    </lineage>
</organism>
<comment type="caution">
    <text evidence="2">The sequence shown here is derived from an EMBL/GenBank/DDBJ whole genome shotgun (WGS) entry which is preliminary data.</text>
</comment>
<sequence length="228" mass="26350">MKKIFITTILAFLAFNISLFAQDGKQEMLTTTAKNSSISFYPLNLFNIYEPSIQLAYEHALNRKWAIELDGGIIIKRSIVPLKHDLFTFNSQDFSHSGYKVRVEAKRFIWTNATGKHNFYVSTESFYTHSISNIFTTYVNIGGGVFYDDYTVNKDVVGLNLKIGKQFMFNHFLLELYGGLGVSYHIATHQYADDYSKPDPDVLQDYLFREGKYFQLTLPLNMKVGYRF</sequence>
<proteinExistence type="predicted"/>
<feature type="chain" id="PRO_5020753982" description="DUF3575 domain-containing protein" evidence="1">
    <location>
        <begin position="22"/>
        <end position="228"/>
    </location>
</feature>
<evidence type="ECO:0000313" key="3">
    <source>
        <dbReference type="Proteomes" id="UP000294830"/>
    </source>
</evidence>